<dbReference type="Pfam" id="PF08385">
    <property type="entry name" value="DHC_N1"/>
    <property type="match status" value="1"/>
</dbReference>
<dbReference type="GO" id="GO:0045505">
    <property type="term" value="F:dynein intermediate chain binding"/>
    <property type="evidence" value="ECO:0007669"/>
    <property type="project" value="InterPro"/>
</dbReference>
<dbReference type="EMBL" id="AMQM01001226">
    <property type="status" value="NOT_ANNOTATED_CDS"/>
    <property type="molecule type" value="Genomic_DNA"/>
</dbReference>
<evidence type="ECO:0000313" key="3">
    <source>
        <dbReference type="EnsemblMetazoa" id="HelroP66740"/>
    </source>
</evidence>
<dbReference type="Proteomes" id="UP000015101">
    <property type="component" value="Unassembled WGS sequence"/>
</dbReference>
<dbReference type="InterPro" id="IPR026983">
    <property type="entry name" value="DHC"/>
</dbReference>
<organism evidence="3 4">
    <name type="scientific">Helobdella robusta</name>
    <name type="common">Californian leech</name>
    <dbReference type="NCBI Taxonomy" id="6412"/>
    <lineage>
        <taxon>Eukaryota</taxon>
        <taxon>Metazoa</taxon>
        <taxon>Spiralia</taxon>
        <taxon>Lophotrochozoa</taxon>
        <taxon>Annelida</taxon>
        <taxon>Clitellata</taxon>
        <taxon>Hirudinea</taxon>
        <taxon>Rhynchobdellida</taxon>
        <taxon>Glossiphoniidae</taxon>
        <taxon>Helobdella</taxon>
    </lineage>
</organism>
<dbReference type="GO" id="GO:0051959">
    <property type="term" value="F:dynein light intermediate chain binding"/>
    <property type="evidence" value="ECO:0007669"/>
    <property type="project" value="InterPro"/>
</dbReference>
<dbReference type="OrthoDB" id="10251809at2759"/>
<dbReference type="AlphaFoldDB" id="T1FYQ3"/>
<dbReference type="GO" id="GO:0007018">
    <property type="term" value="P:microtubule-based movement"/>
    <property type="evidence" value="ECO:0007669"/>
    <property type="project" value="InterPro"/>
</dbReference>
<dbReference type="GeneID" id="20213951"/>
<dbReference type="eggNOG" id="KOG3595">
    <property type="taxonomic scope" value="Eukaryota"/>
</dbReference>
<dbReference type="InterPro" id="IPR013594">
    <property type="entry name" value="Dynein_heavy_tail"/>
</dbReference>
<dbReference type="GO" id="GO:0030286">
    <property type="term" value="C:dynein complex"/>
    <property type="evidence" value="ECO:0007669"/>
    <property type="project" value="InterPro"/>
</dbReference>
<evidence type="ECO:0000259" key="1">
    <source>
        <dbReference type="Pfam" id="PF08385"/>
    </source>
</evidence>
<dbReference type="EnsemblMetazoa" id="HelroT66740">
    <property type="protein sequence ID" value="HelroP66740"/>
    <property type="gene ID" value="HelroG66740"/>
</dbReference>
<dbReference type="OMA" id="DHRDWHE"/>
<dbReference type="RefSeq" id="XP_009022465.1">
    <property type="nucleotide sequence ID" value="XM_009024217.1"/>
</dbReference>
<dbReference type="EMBL" id="AMQM01001225">
    <property type="status" value="NOT_ANNOTATED_CDS"/>
    <property type="molecule type" value="Genomic_DNA"/>
</dbReference>
<dbReference type="InParanoid" id="T1FYQ3"/>
<protein>
    <recommendedName>
        <fullName evidence="1">Dynein heavy chain tail domain-containing protein</fullName>
    </recommendedName>
</protein>
<evidence type="ECO:0000313" key="4">
    <source>
        <dbReference type="Proteomes" id="UP000015101"/>
    </source>
</evidence>
<reference evidence="3" key="3">
    <citation type="submission" date="2015-06" db="UniProtKB">
        <authorList>
            <consortium name="EnsemblMetazoa"/>
        </authorList>
    </citation>
    <scope>IDENTIFICATION</scope>
</reference>
<dbReference type="KEGG" id="hro:HELRODRAFT_66740"/>
<dbReference type="CTD" id="20213951"/>
<feature type="domain" description="Dynein heavy chain tail" evidence="1">
    <location>
        <begin position="85"/>
        <end position="417"/>
    </location>
</feature>
<dbReference type="HOGENOM" id="CLU_012873_0_0_1"/>
<accession>T1FYQ3</accession>
<proteinExistence type="predicted"/>
<gene>
    <name evidence="3" type="primary">20213951</name>
    <name evidence="2" type="ORF">HELRODRAFT_66740</name>
</gene>
<name>T1FYQ3_HELRO</name>
<dbReference type="EMBL" id="KB097143">
    <property type="protein sequence ID" value="ESN99380.1"/>
    <property type="molecule type" value="Genomic_DNA"/>
</dbReference>
<sequence length="703" mass="82677">VIFGLSNAKHLDSLLRFMSGVFIPSFYQNSIWPDSIKNEFTLKLQRFMAHLNDTKWKSENKTVLYIPLEAVLTNVDIASKNKEMIQRLEMILIHWTRQIKELLSSQDALQLSEGSGPLEEIQFWSNRCDDLSGITLQLDKPGVKKVTALLQIFKFAFLNIKIFITLTRIEPISKRFKRNKLIKKRSNEGSLQAQSNLKFLKTMQNLCQDLANLNPSKIPEILPKILKKVRMIWVHSVFYNGKERITSLLRKLSNEVINRCTAAISLDNVFGGFVESSKKVLFECINCCESWKQIYNMVTSTHSKYSKHDWMLDQTGIFAQVDAFIQRCKDLVEVCDCQYHFSRAKDGVKIALPIFKGQRGGEILRGYLEIESIFEKNLKALIAVKKSILDVKAMSWLDDYSKLFINEINYIKRELSQKSAVLLPWYPKFAGQSLWIKLMKRRLERNMMLFDKAKYLPNVYIGDEIRTIYSQLCHSIDEFAMKNFYEWTSELSKDPYKLLDTPLLKRNVEKGLIDINYDESLLKSFREVHYWEKLSFEMPHYIYDASLRREAYRLQRENVYLVVREYNRIIALLSPEERGLFRERIMFLDRKILPGLTKITWSQAQTAEQFLQECRVNISRVQTQLDSYKVANMEIIDLCLKISELHFVKINQKRIYEDFEYQIDQTQHCKLVLSKMLAKHQEIVKIMLTTYEYFKNDGNEVCI</sequence>
<dbReference type="PANTHER" id="PTHR46532:SF11">
    <property type="entry name" value="DYNEIN AXONEMAL HEAVY CHAIN 12"/>
    <property type="match status" value="1"/>
</dbReference>
<reference evidence="2 4" key="2">
    <citation type="journal article" date="2013" name="Nature">
        <title>Insights into bilaterian evolution from three spiralian genomes.</title>
        <authorList>
            <person name="Simakov O."/>
            <person name="Marletaz F."/>
            <person name="Cho S.J."/>
            <person name="Edsinger-Gonzales E."/>
            <person name="Havlak P."/>
            <person name="Hellsten U."/>
            <person name="Kuo D.H."/>
            <person name="Larsson T."/>
            <person name="Lv J."/>
            <person name="Arendt D."/>
            <person name="Savage R."/>
            <person name="Osoegawa K."/>
            <person name="de Jong P."/>
            <person name="Grimwood J."/>
            <person name="Chapman J.A."/>
            <person name="Shapiro H."/>
            <person name="Aerts A."/>
            <person name="Otillar R.P."/>
            <person name="Terry A.Y."/>
            <person name="Boore J.L."/>
            <person name="Grigoriev I.V."/>
            <person name="Lindberg D.R."/>
            <person name="Seaver E.C."/>
            <person name="Weisblat D.A."/>
            <person name="Putnam N.H."/>
            <person name="Rokhsar D.S."/>
        </authorList>
    </citation>
    <scope>NUCLEOTIDE SEQUENCE</scope>
</reference>
<evidence type="ECO:0000313" key="2">
    <source>
        <dbReference type="EMBL" id="ESN99380.1"/>
    </source>
</evidence>
<dbReference type="PANTHER" id="PTHR46532">
    <property type="entry name" value="MALE FERTILITY FACTOR KL5"/>
    <property type="match status" value="1"/>
</dbReference>
<dbReference type="STRING" id="6412.T1FYQ3"/>
<reference evidence="4" key="1">
    <citation type="submission" date="2012-12" db="EMBL/GenBank/DDBJ databases">
        <authorList>
            <person name="Hellsten U."/>
            <person name="Grimwood J."/>
            <person name="Chapman J.A."/>
            <person name="Shapiro H."/>
            <person name="Aerts A."/>
            <person name="Otillar R.P."/>
            <person name="Terry A.Y."/>
            <person name="Boore J.L."/>
            <person name="Simakov O."/>
            <person name="Marletaz F."/>
            <person name="Cho S.-J."/>
            <person name="Edsinger-Gonzales E."/>
            <person name="Havlak P."/>
            <person name="Kuo D.-H."/>
            <person name="Larsson T."/>
            <person name="Lv J."/>
            <person name="Arendt D."/>
            <person name="Savage R."/>
            <person name="Osoegawa K."/>
            <person name="de Jong P."/>
            <person name="Lindberg D.R."/>
            <person name="Seaver E.C."/>
            <person name="Weisblat D.A."/>
            <person name="Putnam N.H."/>
            <person name="Grigoriev I.V."/>
            <person name="Rokhsar D.S."/>
        </authorList>
    </citation>
    <scope>NUCLEOTIDE SEQUENCE</scope>
</reference>
<keyword evidence="4" id="KW-1185">Reference proteome</keyword>